<dbReference type="Proteomes" id="UP000051679">
    <property type="component" value="Unassembled WGS sequence"/>
</dbReference>
<dbReference type="PANTHER" id="PTHR47751">
    <property type="entry name" value="SUPERFAMILY HYDROLASE, PUTATIVE (AFU_ORTHOLOGUE AFUA_2G16580)-RELATED"/>
    <property type="match status" value="1"/>
</dbReference>
<proteinExistence type="predicted"/>
<feature type="region of interest" description="Disordered" evidence="1">
    <location>
        <begin position="1"/>
        <end position="31"/>
    </location>
</feature>
<name>A0A0R1ZHT6_9LACO</name>
<comment type="caution">
    <text evidence="2">The sequence shown here is derived from an EMBL/GenBank/DDBJ whole genome shotgun (WGS) entry which is preliminary data.</text>
</comment>
<evidence type="ECO:0000256" key="1">
    <source>
        <dbReference type="SAM" id="MobiDB-lite"/>
    </source>
</evidence>
<organism evidence="2 3">
    <name type="scientific">Lacticaseibacillus sharpeae JCM 1186 = DSM 20505</name>
    <dbReference type="NCBI Taxonomy" id="1291052"/>
    <lineage>
        <taxon>Bacteria</taxon>
        <taxon>Bacillati</taxon>
        <taxon>Bacillota</taxon>
        <taxon>Bacilli</taxon>
        <taxon>Lactobacillales</taxon>
        <taxon>Lactobacillaceae</taxon>
        <taxon>Lacticaseibacillus</taxon>
    </lineage>
</organism>
<feature type="compositionally biased region" description="Polar residues" evidence="1">
    <location>
        <begin position="18"/>
        <end position="29"/>
    </location>
</feature>
<dbReference type="AlphaFoldDB" id="A0A0R1ZHT6"/>
<dbReference type="Gene3D" id="1.10.10.800">
    <property type="match status" value="1"/>
</dbReference>
<dbReference type="EMBL" id="AYYO01000055">
    <property type="protein sequence ID" value="KRM54481.1"/>
    <property type="molecule type" value="Genomic_DNA"/>
</dbReference>
<dbReference type="PATRIC" id="fig|1291052.5.peg.295"/>
<evidence type="ECO:0008006" key="4">
    <source>
        <dbReference type="Google" id="ProtNLM"/>
    </source>
</evidence>
<protein>
    <recommendedName>
        <fullName evidence="4">Dienelactone hydrolase domain-containing protein</fullName>
    </recommendedName>
</protein>
<keyword evidence="3" id="KW-1185">Reference proteome</keyword>
<sequence>MTKPLNNPEYLAGRANVANRNPELTTGDTSHGADNWYTSTVVVKQAVSFPNVYGMQLAGNLFTPKNLDKNITHAALIVGAPNGAVKEQSANLYATKLAEAGFVTLAFDQVFWGASDGRLRNAMAPDLYSESFSAGADYLGQLAFVDAERIGVLGICASGSFAINEAKIDTRLKAIATVSLTDMGAVARGMRDMLGTHAMVDQASTQRNVEAAGGAIAYTSGTPETIDAHSDAFATEFYDFYRTQRGAADTTTHPTLTTFAKLLNFYSLSDIETIAPRPLLFIAGDHAMSLNFSEEAYAKAAEPKELYKVAGAGHVDLYDRTELIPFGKLSSFFSENL</sequence>
<evidence type="ECO:0000313" key="2">
    <source>
        <dbReference type="EMBL" id="KRM54481.1"/>
    </source>
</evidence>
<reference evidence="2 3" key="1">
    <citation type="journal article" date="2015" name="Genome Announc.">
        <title>Expanding the biotechnology potential of lactobacilli through comparative genomics of 213 strains and associated genera.</title>
        <authorList>
            <person name="Sun Z."/>
            <person name="Harris H.M."/>
            <person name="McCann A."/>
            <person name="Guo C."/>
            <person name="Argimon S."/>
            <person name="Zhang W."/>
            <person name="Yang X."/>
            <person name="Jeffery I.B."/>
            <person name="Cooney J.C."/>
            <person name="Kagawa T.F."/>
            <person name="Liu W."/>
            <person name="Song Y."/>
            <person name="Salvetti E."/>
            <person name="Wrobel A."/>
            <person name="Rasinkangas P."/>
            <person name="Parkhill J."/>
            <person name="Rea M.C."/>
            <person name="O'Sullivan O."/>
            <person name="Ritari J."/>
            <person name="Douillard F.P."/>
            <person name="Paul Ross R."/>
            <person name="Yang R."/>
            <person name="Briner A.E."/>
            <person name="Felis G.E."/>
            <person name="de Vos W.M."/>
            <person name="Barrangou R."/>
            <person name="Klaenhammer T.R."/>
            <person name="Caufield P.W."/>
            <person name="Cui Y."/>
            <person name="Zhang H."/>
            <person name="O'Toole P.W."/>
        </authorList>
    </citation>
    <scope>NUCLEOTIDE SEQUENCE [LARGE SCALE GENOMIC DNA]</scope>
    <source>
        <strain evidence="2 3">DSM 20505</strain>
    </source>
</reference>
<dbReference type="Gene3D" id="3.40.50.1820">
    <property type="entry name" value="alpha/beta hydrolase"/>
    <property type="match status" value="1"/>
</dbReference>
<dbReference type="RefSeq" id="WP_202813299.1">
    <property type="nucleotide sequence ID" value="NZ_AYYO01000055.1"/>
</dbReference>
<dbReference type="InterPro" id="IPR051411">
    <property type="entry name" value="Polyketide_trans_af380"/>
</dbReference>
<gene>
    <name evidence="2" type="ORF">FC18_GL000286</name>
</gene>
<accession>A0A0R1ZHT6</accession>
<dbReference type="SUPFAM" id="SSF53474">
    <property type="entry name" value="alpha/beta-Hydrolases"/>
    <property type="match status" value="1"/>
</dbReference>
<evidence type="ECO:0000313" key="3">
    <source>
        <dbReference type="Proteomes" id="UP000051679"/>
    </source>
</evidence>
<dbReference type="STRING" id="1291052.FC18_GL000286"/>
<dbReference type="InterPro" id="IPR029058">
    <property type="entry name" value="AB_hydrolase_fold"/>
</dbReference>
<dbReference type="PANTHER" id="PTHR47751:SF1">
    <property type="entry name" value="SUPERFAMILY HYDROLASE, PUTATIVE (AFU_ORTHOLOGUE AFUA_2G16580)-RELATED"/>
    <property type="match status" value="1"/>
</dbReference>